<keyword evidence="2" id="KW-1185">Reference proteome</keyword>
<dbReference type="AlphaFoldDB" id="A0A5B6VQK9"/>
<protein>
    <submittedName>
        <fullName evidence="1">Uncharacterized protein</fullName>
    </submittedName>
</protein>
<accession>A0A5B6VQK9</accession>
<dbReference type="Proteomes" id="UP000325315">
    <property type="component" value="Unassembled WGS sequence"/>
</dbReference>
<comment type="caution">
    <text evidence="1">The sequence shown here is derived from an EMBL/GenBank/DDBJ whole genome shotgun (WGS) entry which is preliminary data.</text>
</comment>
<evidence type="ECO:0000313" key="2">
    <source>
        <dbReference type="Proteomes" id="UP000325315"/>
    </source>
</evidence>
<name>A0A5B6VQK9_9ROSI</name>
<reference evidence="2" key="1">
    <citation type="journal article" date="2019" name="Plant Biotechnol. J.">
        <title>Genome sequencing of the Australian wild diploid species Gossypium australe highlights disease resistance and delayed gland morphogenesis.</title>
        <authorList>
            <person name="Cai Y."/>
            <person name="Cai X."/>
            <person name="Wang Q."/>
            <person name="Wang P."/>
            <person name="Zhang Y."/>
            <person name="Cai C."/>
            <person name="Xu Y."/>
            <person name="Wang K."/>
            <person name="Zhou Z."/>
            <person name="Wang C."/>
            <person name="Geng S."/>
            <person name="Li B."/>
            <person name="Dong Q."/>
            <person name="Hou Y."/>
            <person name="Wang H."/>
            <person name="Ai P."/>
            <person name="Liu Z."/>
            <person name="Yi F."/>
            <person name="Sun M."/>
            <person name="An G."/>
            <person name="Cheng J."/>
            <person name="Zhang Y."/>
            <person name="Shi Q."/>
            <person name="Xie Y."/>
            <person name="Shi X."/>
            <person name="Chang Y."/>
            <person name="Huang F."/>
            <person name="Chen Y."/>
            <person name="Hong S."/>
            <person name="Mi L."/>
            <person name="Sun Q."/>
            <person name="Zhang L."/>
            <person name="Zhou B."/>
            <person name="Peng R."/>
            <person name="Zhang X."/>
            <person name="Liu F."/>
        </authorList>
    </citation>
    <scope>NUCLEOTIDE SEQUENCE [LARGE SCALE GENOMIC DNA]</scope>
    <source>
        <strain evidence="2">cv. PA1801</strain>
    </source>
</reference>
<dbReference type="EMBL" id="SMMG02000006">
    <property type="protein sequence ID" value="KAA3471373.1"/>
    <property type="molecule type" value="Genomic_DNA"/>
</dbReference>
<gene>
    <name evidence="1" type="ORF">EPI10_017002</name>
</gene>
<organism evidence="1 2">
    <name type="scientific">Gossypium australe</name>
    <dbReference type="NCBI Taxonomy" id="47621"/>
    <lineage>
        <taxon>Eukaryota</taxon>
        <taxon>Viridiplantae</taxon>
        <taxon>Streptophyta</taxon>
        <taxon>Embryophyta</taxon>
        <taxon>Tracheophyta</taxon>
        <taxon>Spermatophyta</taxon>
        <taxon>Magnoliopsida</taxon>
        <taxon>eudicotyledons</taxon>
        <taxon>Gunneridae</taxon>
        <taxon>Pentapetalae</taxon>
        <taxon>rosids</taxon>
        <taxon>malvids</taxon>
        <taxon>Malvales</taxon>
        <taxon>Malvaceae</taxon>
        <taxon>Malvoideae</taxon>
        <taxon>Gossypium</taxon>
    </lineage>
</organism>
<sequence>MNKLEAVPSNQILNLPTRPSSFVVVSLEFPPFCLLFSANAGEQPSSHRYLTLGSDSLTTSNGKLSVADDPLAENSSWTVKSSKPNPNPISR</sequence>
<evidence type="ECO:0000313" key="1">
    <source>
        <dbReference type="EMBL" id="KAA3471373.1"/>
    </source>
</evidence>
<proteinExistence type="predicted"/>